<dbReference type="Proteomes" id="UP000308092">
    <property type="component" value="Unassembled WGS sequence"/>
</dbReference>
<keyword evidence="2" id="KW-1185">Reference proteome</keyword>
<gene>
    <name evidence="1" type="ORF">EYZ11_012894</name>
</gene>
<protein>
    <submittedName>
        <fullName evidence="1">Uncharacterized protein</fullName>
    </submittedName>
</protein>
<reference evidence="1 2" key="1">
    <citation type="submission" date="2019-03" db="EMBL/GenBank/DDBJ databases">
        <title>The genome sequence of a newly discovered highly antifungal drug resistant Aspergillus species, Aspergillus tanneri NIH 1004.</title>
        <authorList>
            <person name="Mounaud S."/>
            <person name="Singh I."/>
            <person name="Joardar V."/>
            <person name="Pakala S."/>
            <person name="Pakala S."/>
            <person name="Venepally P."/>
            <person name="Hoover J."/>
            <person name="Nierman W."/>
            <person name="Chung J."/>
            <person name="Losada L."/>
        </authorList>
    </citation>
    <scope>NUCLEOTIDE SEQUENCE [LARGE SCALE GENOMIC DNA]</scope>
    <source>
        <strain evidence="1 2">NIH1004</strain>
    </source>
</reference>
<evidence type="ECO:0000313" key="2">
    <source>
        <dbReference type="Proteomes" id="UP000308092"/>
    </source>
</evidence>
<proteinExistence type="predicted"/>
<sequence>MEELNKFAQQEIDGLILIATIEKTLEVQIQLPKAFDVEITQTVKLTDINVGIEISTNPCLIVSAVLNILMESGEAPLLLEGRIKAGLLNASA</sequence>
<dbReference type="AlphaFoldDB" id="A0A4S3J4G4"/>
<accession>A0A4S3J4G4</accession>
<evidence type="ECO:0000313" key="1">
    <source>
        <dbReference type="EMBL" id="THC87661.1"/>
    </source>
</evidence>
<dbReference type="STRING" id="1220188.A0A4S3J4G4"/>
<name>A0A4S3J4G4_9EURO</name>
<organism evidence="1 2">
    <name type="scientific">Aspergillus tanneri</name>
    <dbReference type="NCBI Taxonomy" id="1220188"/>
    <lineage>
        <taxon>Eukaryota</taxon>
        <taxon>Fungi</taxon>
        <taxon>Dikarya</taxon>
        <taxon>Ascomycota</taxon>
        <taxon>Pezizomycotina</taxon>
        <taxon>Eurotiomycetes</taxon>
        <taxon>Eurotiomycetidae</taxon>
        <taxon>Eurotiales</taxon>
        <taxon>Aspergillaceae</taxon>
        <taxon>Aspergillus</taxon>
        <taxon>Aspergillus subgen. Circumdati</taxon>
    </lineage>
</organism>
<dbReference type="EMBL" id="SOSA01001092">
    <property type="protein sequence ID" value="THC87661.1"/>
    <property type="molecule type" value="Genomic_DNA"/>
</dbReference>
<dbReference type="VEuPathDB" id="FungiDB:EYZ11_012894"/>
<comment type="caution">
    <text evidence="1">The sequence shown here is derived from an EMBL/GenBank/DDBJ whole genome shotgun (WGS) entry which is preliminary data.</text>
</comment>